<dbReference type="PROSITE" id="PS50887">
    <property type="entry name" value="GGDEF"/>
    <property type="match status" value="1"/>
</dbReference>
<evidence type="ECO:0000256" key="2">
    <source>
        <dbReference type="ARBA" id="ARBA00034247"/>
    </source>
</evidence>
<evidence type="ECO:0000313" key="6">
    <source>
        <dbReference type="Proteomes" id="UP000598488"/>
    </source>
</evidence>
<dbReference type="InterPro" id="IPR027460">
    <property type="entry name" value="ArcB_TM_sf"/>
</dbReference>
<dbReference type="NCBIfam" id="TIGR00254">
    <property type="entry name" value="GGDEF"/>
    <property type="match status" value="1"/>
</dbReference>
<name>A0ABS0Z940_9GAMM</name>
<protein>
    <recommendedName>
        <fullName evidence="1">diguanylate cyclase</fullName>
        <ecNumber evidence="1">2.7.7.65</ecNumber>
    </recommendedName>
</protein>
<evidence type="ECO:0000259" key="4">
    <source>
        <dbReference type="PROSITE" id="PS50887"/>
    </source>
</evidence>
<feature type="domain" description="GGDEF" evidence="4">
    <location>
        <begin position="109"/>
        <end position="243"/>
    </location>
</feature>
<dbReference type="Pfam" id="PF00990">
    <property type="entry name" value="GGDEF"/>
    <property type="match status" value="1"/>
</dbReference>
<dbReference type="PANTHER" id="PTHR45138:SF9">
    <property type="entry name" value="DIGUANYLATE CYCLASE DGCM-RELATED"/>
    <property type="match status" value="1"/>
</dbReference>
<proteinExistence type="predicted"/>
<dbReference type="InterPro" id="IPR029787">
    <property type="entry name" value="Nucleotide_cyclase"/>
</dbReference>
<evidence type="ECO:0000313" key="5">
    <source>
        <dbReference type="EMBL" id="MBJ7549728.1"/>
    </source>
</evidence>
<keyword evidence="3" id="KW-0472">Membrane</keyword>
<keyword evidence="3" id="KW-0812">Transmembrane</keyword>
<accession>A0ABS0Z940</accession>
<dbReference type="EMBL" id="JAEMUH010000003">
    <property type="protein sequence ID" value="MBJ7549728.1"/>
    <property type="molecule type" value="Genomic_DNA"/>
</dbReference>
<evidence type="ECO:0000256" key="1">
    <source>
        <dbReference type="ARBA" id="ARBA00012528"/>
    </source>
</evidence>
<evidence type="ECO:0000256" key="3">
    <source>
        <dbReference type="SAM" id="Phobius"/>
    </source>
</evidence>
<dbReference type="RefSeq" id="WP_199461136.1">
    <property type="nucleotide sequence ID" value="NZ_JAEMUH010000003.1"/>
</dbReference>
<dbReference type="EC" id="2.7.7.65" evidence="1"/>
<dbReference type="InterPro" id="IPR050469">
    <property type="entry name" value="Diguanylate_Cyclase"/>
</dbReference>
<dbReference type="SMART" id="SM00267">
    <property type="entry name" value="GGDEF"/>
    <property type="match status" value="1"/>
</dbReference>
<gene>
    <name evidence="5" type="ORF">JHD44_03470</name>
</gene>
<dbReference type="CDD" id="cd01949">
    <property type="entry name" value="GGDEF"/>
    <property type="match status" value="1"/>
</dbReference>
<dbReference type="Proteomes" id="UP000598488">
    <property type="component" value="Unassembled WGS sequence"/>
</dbReference>
<comment type="catalytic activity">
    <reaction evidence="2">
        <text>2 GTP = 3',3'-c-di-GMP + 2 diphosphate</text>
        <dbReference type="Rhea" id="RHEA:24898"/>
        <dbReference type="ChEBI" id="CHEBI:33019"/>
        <dbReference type="ChEBI" id="CHEBI:37565"/>
        <dbReference type="ChEBI" id="CHEBI:58805"/>
        <dbReference type="EC" id="2.7.7.65"/>
    </reaction>
</comment>
<dbReference type="Gene3D" id="1.10.287.970">
    <property type="entry name" value="His Kinase A (phosphoacceptor) domain"/>
    <property type="match status" value="1"/>
</dbReference>
<feature type="transmembrane region" description="Helical" evidence="3">
    <location>
        <begin position="48"/>
        <end position="68"/>
    </location>
</feature>
<dbReference type="PANTHER" id="PTHR45138">
    <property type="entry name" value="REGULATORY COMPONENTS OF SENSORY TRANSDUCTION SYSTEM"/>
    <property type="match status" value="1"/>
</dbReference>
<feature type="transmembrane region" description="Helical" evidence="3">
    <location>
        <begin position="12"/>
        <end position="36"/>
    </location>
</feature>
<dbReference type="InterPro" id="IPR000160">
    <property type="entry name" value="GGDEF_dom"/>
</dbReference>
<reference evidence="5 6" key="1">
    <citation type="submission" date="2020-12" db="EMBL/GenBank/DDBJ databases">
        <title>Comparative genome analysis of fungal antagonists Marinomonas ostreistagni 398 and M. spartinae 468.</title>
        <authorList>
            <person name="Fields J.L."/>
            <person name="Mavrodi O.V."/>
            <person name="Biber P.D."/>
            <person name="Indest K.J."/>
            <person name="Mavrodi D.V."/>
        </authorList>
    </citation>
    <scope>NUCLEOTIDE SEQUENCE [LARGE SCALE GENOMIC DNA]</scope>
    <source>
        <strain evidence="5 6">USM7</strain>
    </source>
</reference>
<dbReference type="Pfam" id="PF18415">
    <property type="entry name" value="HKR_ArcB_TM"/>
    <property type="match status" value="1"/>
</dbReference>
<sequence length="243" mass="27211">MRSIIQKLSRCKLVFLITLTALIMAICTDYGLAIFFGHEFNFDDLTRATIIPLIIAPFVSWYLVGLIYRLDKTERRMTSLARLDSLTGLLNRRAFYDEYELHLSEKSDSRGAFILLDLDHFKRVNDEYGHLAGDAVLRAISALLIEQLPEEATIARFGGEEFALLLPSANASTVKQQVEELLSAVCDLTIRFEASEISVTTSAGGYVFPKGQASSLHSAYQLADRALYMAKESGRNRFILSDV</sequence>
<dbReference type="Gene3D" id="3.30.70.270">
    <property type="match status" value="1"/>
</dbReference>
<comment type="caution">
    <text evidence="5">The sequence shown here is derived from an EMBL/GenBank/DDBJ whole genome shotgun (WGS) entry which is preliminary data.</text>
</comment>
<keyword evidence="6" id="KW-1185">Reference proteome</keyword>
<keyword evidence="3" id="KW-1133">Transmembrane helix</keyword>
<dbReference type="InterPro" id="IPR043128">
    <property type="entry name" value="Rev_trsase/Diguanyl_cyclase"/>
</dbReference>
<dbReference type="SUPFAM" id="SSF55073">
    <property type="entry name" value="Nucleotide cyclase"/>
    <property type="match status" value="1"/>
</dbReference>
<dbReference type="InterPro" id="IPR040642">
    <property type="entry name" value="HKR_ArcB_TM"/>
</dbReference>
<organism evidence="5 6">
    <name type="scientific">Marinomonas ostreistagni</name>
    <dbReference type="NCBI Taxonomy" id="359209"/>
    <lineage>
        <taxon>Bacteria</taxon>
        <taxon>Pseudomonadati</taxon>
        <taxon>Pseudomonadota</taxon>
        <taxon>Gammaproteobacteria</taxon>
        <taxon>Oceanospirillales</taxon>
        <taxon>Oceanospirillaceae</taxon>
        <taxon>Marinomonas</taxon>
    </lineage>
</organism>